<dbReference type="Pfam" id="PF10112">
    <property type="entry name" value="Halogen_Hydrol"/>
    <property type="match status" value="1"/>
</dbReference>
<name>A0A1M5ZYD5_BUTFI</name>
<dbReference type="EMBL" id="FQXK01000025">
    <property type="protein sequence ID" value="SHI29250.1"/>
    <property type="molecule type" value="Genomic_DNA"/>
</dbReference>
<dbReference type="Proteomes" id="UP000184278">
    <property type="component" value="Unassembled WGS sequence"/>
</dbReference>
<gene>
    <name evidence="2" type="ORF">SAMN02745229_02828</name>
</gene>
<evidence type="ECO:0000256" key="1">
    <source>
        <dbReference type="SAM" id="Phobius"/>
    </source>
</evidence>
<keyword evidence="3" id="KW-1185">Reference proteome</keyword>
<accession>A0A1M5ZYD5</accession>
<protein>
    <submittedName>
        <fullName evidence="2">5-bromo-4-chloroindolyl phosphate hydrolysis protein</fullName>
    </submittedName>
</protein>
<reference evidence="3" key="1">
    <citation type="submission" date="2016-11" db="EMBL/GenBank/DDBJ databases">
        <authorList>
            <person name="Varghese N."/>
            <person name="Submissions S."/>
        </authorList>
    </citation>
    <scope>NUCLEOTIDE SEQUENCE [LARGE SCALE GENOMIC DNA]</scope>
    <source>
        <strain evidence="3">DSM 3071</strain>
    </source>
</reference>
<dbReference type="OrthoDB" id="9782052at2"/>
<dbReference type="InterPro" id="IPR018770">
    <property type="entry name" value="ChloroindolylP_hydrolase"/>
</dbReference>
<feature type="transmembrane region" description="Helical" evidence="1">
    <location>
        <begin position="128"/>
        <end position="147"/>
    </location>
</feature>
<keyword evidence="1" id="KW-0812">Transmembrane</keyword>
<dbReference type="RefSeq" id="WP_073388708.1">
    <property type="nucleotide sequence ID" value="NZ_FQXK01000025.1"/>
</dbReference>
<feature type="transmembrane region" description="Helical" evidence="1">
    <location>
        <begin position="97"/>
        <end position="122"/>
    </location>
</feature>
<keyword evidence="1" id="KW-0472">Membrane</keyword>
<evidence type="ECO:0000313" key="3">
    <source>
        <dbReference type="Proteomes" id="UP000184278"/>
    </source>
</evidence>
<keyword evidence="1" id="KW-1133">Transmembrane helix</keyword>
<sequence length="410" mass="46365">MSFGDEIMQGVMDVADTVTKAVETGDFSRLSSDISASVNGTAQRFKQQTLNNKVYNSFMSSTASSNRNNVNMTEQYILNKKKISVFQKAHVGKLTGAFSSFVLGIFTVVFGVITLVCLPMAIADAEAVGFGVLFFFAAFTAAFGIGWKRAHDKKNLAKKFHLFKKALGDREYISIREFSDLVQMPEDEIKKWIKKMINKGVLIGARFDDSESTLILSEHAFDEYKKFLQSQREQEMYNRASQVDTQGMNVTSDSQHVIDEGNEYLVKVRQINDMIPDNDEEHMSDKLYALENIMKRIFEHVGQHPEKAQDLRKFMNYYLPTTEKLLNAYVQLDAQPEVGDNIKDTKRQISDALNTINTAFEKLFDDLFQEQAWDIASDISVMQTMMSQDGLMQGQAMAAQDGMMQSQTGN</sequence>
<proteinExistence type="predicted"/>
<dbReference type="AlphaFoldDB" id="A0A1M5ZYD5"/>
<evidence type="ECO:0000313" key="2">
    <source>
        <dbReference type="EMBL" id="SHI29250.1"/>
    </source>
</evidence>
<organism evidence="2 3">
    <name type="scientific">Butyrivibrio fibrisolvens DSM 3071</name>
    <dbReference type="NCBI Taxonomy" id="1121131"/>
    <lineage>
        <taxon>Bacteria</taxon>
        <taxon>Bacillati</taxon>
        <taxon>Bacillota</taxon>
        <taxon>Clostridia</taxon>
        <taxon>Lachnospirales</taxon>
        <taxon>Lachnospiraceae</taxon>
        <taxon>Butyrivibrio</taxon>
    </lineage>
</organism>
<dbReference type="STRING" id="1121131.SAMN02745229_02828"/>
<dbReference type="GeneID" id="89508011"/>